<comment type="caution">
    <text evidence="1">The sequence shown here is derived from an EMBL/GenBank/DDBJ whole genome shotgun (WGS) entry which is preliminary data.</text>
</comment>
<protein>
    <submittedName>
        <fullName evidence="1">Uncharacterized protein</fullName>
    </submittedName>
</protein>
<proteinExistence type="predicted"/>
<gene>
    <name evidence="1" type="ORF">AKJ55_01490</name>
</gene>
<accession>A0ABR5TJC2</accession>
<dbReference type="EMBL" id="LHYI01000033">
    <property type="protein sequence ID" value="KXB08064.1"/>
    <property type="molecule type" value="Genomic_DNA"/>
</dbReference>
<name>A0ABR5TJC2_9EURY</name>
<sequence>MNSFGKWKIPNLHRYISYKKKDGFLPFGSIMFIEGFQALTRKPDGSPTVRLPSPLFVKRAAMEGCSLGKCFWLDRGKNFADMLCLRKGGLHSRPRDVVVREALRAGGRGSGEVIR</sequence>
<evidence type="ECO:0000313" key="1">
    <source>
        <dbReference type="EMBL" id="KXB08064.1"/>
    </source>
</evidence>
<keyword evidence="2" id="KW-1185">Reference proteome</keyword>
<dbReference type="Proteomes" id="UP000070633">
    <property type="component" value="Unassembled WGS sequence"/>
</dbReference>
<reference evidence="1 2" key="1">
    <citation type="journal article" date="2016" name="Sci. Rep.">
        <title>Metabolic traits of an uncultured archaeal lineage -MSBL1- from brine pools of the Red Sea.</title>
        <authorList>
            <person name="Mwirichia R."/>
            <person name="Alam I."/>
            <person name="Rashid M."/>
            <person name="Vinu M."/>
            <person name="Ba-Alawi W."/>
            <person name="Anthony Kamau A."/>
            <person name="Kamanda Ngugi D."/>
            <person name="Goker M."/>
            <person name="Klenk H.P."/>
            <person name="Bajic V."/>
            <person name="Stingl U."/>
        </authorList>
    </citation>
    <scope>NUCLEOTIDE SEQUENCE [LARGE SCALE GENOMIC DNA]</scope>
    <source>
        <strain evidence="1">SCGC-AAA382M17</strain>
    </source>
</reference>
<evidence type="ECO:0000313" key="2">
    <source>
        <dbReference type="Proteomes" id="UP000070633"/>
    </source>
</evidence>
<organism evidence="1 2">
    <name type="scientific">candidate division MSBL1 archaeon SCGC-AAA382M17</name>
    <dbReference type="NCBI Taxonomy" id="1698284"/>
    <lineage>
        <taxon>Archaea</taxon>
        <taxon>Methanobacteriati</taxon>
        <taxon>Methanobacteriota</taxon>
        <taxon>candidate division MSBL1</taxon>
    </lineage>
</organism>